<dbReference type="PROSITE" id="PS50013">
    <property type="entry name" value="CHROMO_2"/>
    <property type="match status" value="1"/>
</dbReference>
<dbReference type="SUPFAM" id="SSF54160">
    <property type="entry name" value="Chromo domain-like"/>
    <property type="match status" value="1"/>
</dbReference>
<organism evidence="3 4">
    <name type="scientific">Stachybotrys chartarum (strain CBS 109288 / IBT 7711)</name>
    <name type="common">Toxic black mold</name>
    <name type="synonym">Stilbospora chartarum</name>
    <dbReference type="NCBI Taxonomy" id="1280523"/>
    <lineage>
        <taxon>Eukaryota</taxon>
        <taxon>Fungi</taxon>
        <taxon>Dikarya</taxon>
        <taxon>Ascomycota</taxon>
        <taxon>Pezizomycotina</taxon>
        <taxon>Sordariomycetes</taxon>
        <taxon>Hypocreomycetidae</taxon>
        <taxon>Hypocreales</taxon>
        <taxon>Stachybotryaceae</taxon>
        <taxon>Stachybotrys</taxon>
    </lineage>
</organism>
<dbReference type="Proteomes" id="UP000028045">
    <property type="component" value="Unassembled WGS sequence"/>
</dbReference>
<dbReference type="EMBL" id="KL649641">
    <property type="protein sequence ID" value="KEY63885.1"/>
    <property type="molecule type" value="Genomic_DNA"/>
</dbReference>
<dbReference type="HOGENOM" id="CLU_118202_0_0_1"/>
<reference evidence="3 4" key="1">
    <citation type="journal article" date="2014" name="BMC Genomics">
        <title>Comparative genome sequencing reveals chemotype-specific gene clusters in the toxigenic black mold Stachybotrys.</title>
        <authorList>
            <person name="Semeiks J."/>
            <person name="Borek D."/>
            <person name="Otwinowski Z."/>
            <person name="Grishin N.V."/>
        </authorList>
    </citation>
    <scope>NUCLEOTIDE SEQUENCE [LARGE SCALE GENOMIC DNA]</scope>
    <source>
        <strain evidence="4">CBS 109288 / IBT 7711</strain>
    </source>
</reference>
<accession>A0A084AF06</accession>
<keyword evidence="4" id="KW-1185">Reference proteome</keyword>
<evidence type="ECO:0000313" key="4">
    <source>
        <dbReference type="Proteomes" id="UP000028045"/>
    </source>
</evidence>
<dbReference type="InterPro" id="IPR016197">
    <property type="entry name" value="Chromo-like_dom_sf"/>
</dbReference>
<feature type="domain" description="Chromo" evidence="2">
    <location>
        <begin position="85"/>
        <end position="138"/>
    </location>
</feature>
<name>A0A084AF06_STACB</name>
<protein>
    <recommendedName>
        <fullName evidence="2">Chromo domain-containing protein</fullName>
    </recommendedName>
</protein>
<evidence type="ECO:0000256" key="1">
    <source>
        <dbReference type="ARBA" id="ARBA00011353"/>
    </source>
</evidence>
<dbReference type="OrthoDB" id="5235533at2759"/>
<evidence type="ECO:0000259" key="2">
    <source>
        <dbReference type="PROSITE" id="PS50013"/>
    </source>
</evidence>
<dbReference type="Gene3D" id="2.40.50.40">
    <property type="match status" value="1"/>
</dbReference>
<dbReference type="InterPro" id="IPR000953">
    <property type="entry name" value="Chromo/chromo_shadow_dom"/>
</dbReference>
<dbReference type="AlphaFoldDB" id="A0A084AF06"/>
<proteinExistence type="predicted"/>
<gene>
    <name evidence="3" type="ORF">S7711_10142</name>
</gene>
<evidence type="ECO:0000313" key="3">
    <source>
        <dbReference type="EMBL" id="KEY63885.1"/>
    </source>
</evidence>
<comment type="subunit">
    <text evidence="1">Component of the NuA4 histone acetyltransferase complex.</text>
</comment>
<sequence>MMHLIPDRSHRGSLVHTAWSSNVSILQVLYSIKTSDLTFHGVTVEGFDDSGDLLWVLEDHLGLRIWQECRQRPFISDGDLGELENEIEEIVGHYEAPTGSIYYAVKWVGYECPTWELEDDLGGGRQITDYCMHLLESC</sequence>
<dbReference type="GO" id="GO:0006338">
    <property type="term" value="P:chromatin remodeling"/>
    <property type="evidence" value="ECO:0007669"/>
    <property type="project" value="UniProtKB-ARBA"/>
</dbReference>